<dbReference type="GO" id="GO:0008120">
    <property type="term" value="F:ceramide glucosyltransferase activity"/>
    <property type="evidence" value="ECO:0007669"/>
    <property type="project" value="TreeGrafter"/>
</dbReference>
<name>A0A0C1RD27_9CYAN</name>
<evidence type="ECO:0000256" key="6">
    <source>
        <dbReference type="ARBA" id="ARBA00022692"/>
    </source>
</evidence>
<reference evidence="10" key="2">
    <citation type="submission" date="2019-11" db="EMBL/GenBank/DDBJ databases">
        <title>Improved Assembly of Tolypothrix boutellei genome.</title>
        <authorList>
            <person name="Sarangi A.N."/>
            <person name="Mukherjee M."/>
            <person name="Ghosh S."/>
            <person name="Singh D."/>
            <person name="Das A."/>
            <person name="Kant S."/>
            <person name="Prusty A."/>
            <person name="Tripathy S."/>
        </authorList>
    </citation>
    <scope>NUCLEOTIDE SEQUENCE</scope>
    <source>
        <strain evidence="10">VB521301</strain>
    </source>
</reference>
<dbReference type="PANTHER" id="PTHR12726:SF0">
    <property type="entry name" value="CERAMIDE GLUCOSYLTRANSFERASE"/>
    <property type="match status" value="1"/>
</dbReference>
<keyword evidence="7 9" id="KW-1133">Transmembrane helix</keyword>
<dbReference type="InterPro" id="IPR025993">
    <property type="entry name" value="Ceramide_glucosylTrfase"/>
</dbReference>
<sequence length="419" mass="47513">MKELAILLSRNLLGWAAVQTFFTLLFISYLRSSRKNLLADEQLPKVAVVLCLRGADPFLPNCLQALLNQNYPQYDIKIVVDSQDDPAWNIVTDSIYKQAVGRVQISSLRVPKNNCSLKCSSLIQAVSDLDDSYKVVAFVDADAVVHPNWLRELVGPLSHPKIGATTGNRWYLPTGRYWGSLVRYIWNISAVLQMSLYRIAWGGSLAIKTELIHQTGLLEKWGQAYGEDTMIRNVLAKHGKQVKFVPSVLILNREECDLPRLIGWLKRQLLASRLYHPWWWAVVADSISTILVPNLLLIIFLAAFWTKQWSTAAFCLASFSIYTVTLLLLAIALEKEAQQILRQYNPVTTELSPATILKMLIAIPLTQWVSALAMVVSFGMRRVNWRGVTYRIKGPWDISLVEYRPYKLCDKFGDSKVSI</sequence>
<dbReference type="Gene3D" id="3.90.550.10">
    <property type="entry name" value="Spore Coat Polysaccharide Biosynthesis Protein SpsA, Chain A"/>
    <property type="match status" value="1"/>
</dbReference>
<evidence type="ECO:0000256" key="5">
    <source>
        <dbReference type="ARBA" id="ARBA00022679"/>
    </source>
</evidence>
<comment type="pathway">
    <text evidence="3">Sphingolipid metabolism.</text>
</comment>
<keyword evidence="4" id="KW-0328">Glycosyltransferase</keyword>
<dbReference type="Pfam" id="PF13641">
    <property type="entry name" value="Glyco_tranf_2_3"/>
    <property type="match status" value="1"/>
</dbReference>
<reference evidence="11" key="1">
    <citation type="journal article" date="2015" name="Genome Announc.">
        <title>Draft Genome Sequence of Tolypothrix boutellei Strain VB521301.</title>
        <authorList>
            <person name="Chandrababunaidu M.M."/>
            <person name="Singh D."/>
            <person name="Sen D."/>
            <person name="Bhan S."/>
            <person name="Das S."/>
            <person name="Gupta A."/>
            <person name="Adhikary S.P."/>
            <person name="Tripathy S."/>
        </authorList>
    </citation>
    <scope>NUCLEOTIDE SEQUENCE</scope>
    <source>
        <strain evidence="11">VB521301</strain>
    </source>
</reference>
<dbReference type="PANTHER" id="PTHR12726">
    <property type="entry name" value="CERAMIDE GLUCOSYLTRANSFERASE"/>
    <property type="match status" value="1"/>
</dbReference>
<dbReference type="AlphaFoldDB" id="A0A0C1RD27"/>
<dbReference type="InterPro" id="IPR029044">
    <property type="entry name" value="Nucleotide-diphossugar_trans"/>
</dbReference>
<dbReference type="EMBL" id="JHEG04000001">
    <property type="protein sequence ID" value="KAF3886073.1"/>
    <property type="molecule type" value="Genomic_DNA"/>
</dbReference>
<dbReference type="OrthoDB" id="549798at2"/>
<protein>
    <submittedName>
        <fullName evidence="10 11">Glycosyltransferase</fullName>
    </submittedName>
</protein>
<keyword evidence="8 9" id="KW-0472">Membrane</keyword>
<comment type="caution">
    <text evidence="11">The sequence shown here is derived from an EMBL/GenBank/DDBJ whole genome shotgun (WGS) entry which is preliminary data.</text>
</comment>
<evidence type="ECO:0000256" key="9">
    <source>
        <dbReference type="SAM" id="Phobius"/>
    </source>
</evidence>
<evidence type="ECO:0000256" key="4">
    <source>
        <dbReference type="ARBA" id="ARBA00022676"/>
    </source>
</evidence>
<feature type="transmembrane region" description="Helical" evidence="9">
    <location>
        <begin position="312"/>
        <end position="333"/>
    </location>
</feature>
<dbReference type="Proteomes" id="UP000029738">
    <property type="component" value="Unassembled WGS sequence"/>
</dbReference>
<feature type="transmembrane region" description="Helical" evidence="9">
    <location>
        <begin position="12"/>
        <end position="30"/>
    </location>
</feature>
<dbReference type="RefSeq" id="WP_038078399.1">
    <property type="nucleotide sequence ID" value="NZ_JHEG04000001.1"/>
</dbReference>
<evidence type="ECO:0000256" key="7">
    <source>
        <dbReference type="ARBA" id="ARBA00022989"/>
    </source>
</evidence>
<keyword evidence="12" id="KW-1185">Reference proteome</keyword>
<evidence type="ECO:0000313" key="12">
    <source>
        <dbReference type="Proteomes" id="UP000029738"/>
    </source>
</evidence>
<evidence type="ECO:0000256" key="2">
    <source>
        <dbReference type="ARBA" id="ARBA00004760"/>
    </source>
</evidence>
<keyword evidence="5 11" id="KW-0808">Transferase</keyword>
<evidence type="ECO:0000256" key="8">
    <source>
        <dbReference type="ARBA" id="ARBA00023136"/>
    </source>
</evidence>
<dbReference type="EMBL" id="JHEG02000048">
    <property type="protein sequence ID" value="KIE10150.1"/>
    <property type="molecule type" value="Genomic_DNA"/>
</dbReference>
<evidence type="ECO:0000313" key="11">
    <source>
        <dbReference type="EMBL" id="KIE10150.1"/>
    </source>
</evidence>
<dbReference type="SUPFAM" id="SSF53448">
    <property type="entry name" value="Nucleotide-diphospho-sugar transferases"/>
    <property type="match status" value="1"/>
</dbReference>
<dbReference type="GO" id="GO:0006679">
    <property type="term" value="P:glucosylceramide biosynthetic process"/>
    <property type="evidence" value="ECO:0007669"/>
    <property type="project" value="TreeGrafter"/>
</dbReference>
<comment type="pathway">
    <text evidence="2">Lipid metabolism; sphingolipid metabolism.</text>
</comment>
<gene>
    <name evidence="11" type="ORF">DA73_0216080</name>
    <name evidence="10" type="ORF">DA73_0400011775</name>
</gene>
<accession>A0A0C1RD27</accession>
<organism evidence="11">
    <name type="scientific">Tolypothrix bouteillei VB521301</name>
    <dbReference type="NCBI Taxonomy" id="1479485"/>
    <lineage>
        <taxon>Bacteria</taxon>
        <taxon>Bacillati</taxon>
        <taxon>Cyanobacteriota</taxon>
        <taxon>Cyanophyceae</taxon>
        <taxon>Nostocales</taxon>
        <taxon>Tolypothrichaceae</taxon>
        <taxon>Tolypothrix</taxon>
    </lineage>
</organism>
<evidence type="ECO:0000256" key="3">
    <source>
        <dbReference type="ARBA" id="ARBA00004991"/>
    </source>
</evidence>
<proteinExistence type="predicted"/>
<dbReference type="STRING" id="1479485.DA73_0216080"/>
<evidence type="ECO:0000256" key="1">
    <source>
        <dbReference type="ARBA" id="ARBA00004141"/>
    </source>
</evidence>
<keyword evidence="6 9" id="KW-0812">Transmembrane</keyword>
<feature type="transmembrane region" description="Helical" evidence="9">
    <location>
        <begin position="353"/>
        <end position="376"/>
    </location>
</feature>
<dbReference type="GO" id="GO:0016020">
    <property type="term" value="C:membrane"/>
    <property type="evidence" value="ECO:0007669"/>
    <property type="project" value="UniProtKB-SubCell"/>
</dbReference>
<comment type="subcellular location">
    <subcellularLocation>
        <location evidence="1">Membrane</location>
        <topology evidence="1">Multi-pass membrane protein</topology>
    </subcellularLocation>
</comment>
<feature type="transmembrane region" description="Helical" evidence="9">
    <location>
        <begin position="278"/>
        <end position="305"/>
    </location>
</feature>
<evidence type="ECO:0000313" key="10">
    <source>
        <dbReference type="EMBL" id="KAF3886073.1"/>
    </source>
</evidence>